<evidence type="ECO:0000256" key="2">
    <source>
        <dbReference type="SAM" id="MobiDB-lite"/>
    </source>
</evidence>
<dbReference type="Proteomes" id="UP000014629">
    <property type="component" value="Unassembled WGS sequence"/>
</dbReference>
<evidence type="ECO:0000259" key="3">
    <source>
        <dbReference type="PROSITE" id="PS50966"/>
    </source>
</evidence>
<evidence type="ECO:0000313" key="5">
    <source>
        <dbReference type="Proteomes" id="UP000014629"/>
    </source>
</evidence>
<feature type="region of interest" description="Disordered" evidence="2">
    <location>
        <begin position="1"/>
        <end position="22"/>
    </location>
</feature>
<keyword evidence="5" id="KW-1185">Reference proteome</keyword>
<keyword evidence="1" id="KW-0479">Metal-binding</keyword>
<protein>
    <recommendedName>
        <fullName evidence="3">SWIM-type domain-containing protein</fullName>
    </recommendedName>
</protein>
<dbReference type="GO" id="GO:0008270">
    <property type="term" value="F:zinc ion binding"/>
    <property type="evidence" value="ECO:0007669"/>
    <property type="project" value="UniProtKB-KW"/>
</dbReference>
<dbReference type="EMBL" id="AOPZ01000189">
    <property type="protein sequence ID" value="EPH43012.1"/>
    <property type="molecule type" value="Genomic_DNA"/>
</dbReference>
<feature type="compositionally biased region" description="Low complexity" evidence="2">
    <location>
        <begin position="237"/>
        <end position="249"/>
    </location>
</feature>
<proteinExistence type="predicted"/>
<keyword evidence="1" id="KW-0862">Zinc</keyword>
<feature type="region of interest" description="Disordered" evidence="2">
    <location>
        <begin position="199"/>
        <end position="272"/>
    </location>
</feature>
<dbReference type="InterPro" id="IPR007527">
    <property type="entry name" value="Znf_SWIM"/>
</dbReference>
<dbReference type="PATRIC" id="fig|1286094.4.peg.3896"/>
<accession>S4ANJ5</accession>
<dbReference type="OrthoDB" id="188274at2"/>
<organism evidence="4 5">
    <name type="scientific">Streptomyces aurantiacus JA 4570</name>
    <dbReference type="NCBI Taxonomy" id="1286094"/>
    <lineage>
        <taxon>Bacteria</taxon>
        <taxon>Bacillati</taxon>
        <taxon>Actinomycetota</taxon>
        <taxon>Actinomycetes</taxon>
        <taxon>Kitasatosporales</taxon>
        <taxon>Streptomycetaceae</taxon>
        <taxon>Streptomyces</taxon>
        <taxon>Streptomyces aurantiacus group</taxon>
    </lineage>
</organism>
<evidence type="ECO:0000256" key="1">
    <source>
        <dbReference type="PROSITE-ProRule" id="PRU00325"/>
    </source>
</evidence>
<reference evidence="4 5" key="1">
    <citation type="submission" date="2013-02" db="EMBL/GenBank/DDBJ databases">
        <title>Draft Genome Sequence of Streptomyces aurantiacus, Which Produces Setomimycin.</title>
        <authorList>
            <person name="Gruening B.A."/>
            <person name="Praeg A."/>
            <person name="Erxleben A."/>
            <person name="Guenther S."/>
            <person name="Mueller M."/>
        </authorList>
    </citation>
    <scope>NUCLEOTIDE SEQUENCE [LARGE SCALE GENOMIC DNA]</scope>
    <source>
        <strain evidence="4 5">JA 4570</strain>
    </source>
</reference>
<feature type="compositionally biased region" description="Pro residues" evidence="2">
    <location>
        <begin position="250"/>
        <end position="269"/>
    </location>
</feature>
<dbReference type="PANTHER" id="PTHR38133">
    <property type="entry name" value="SLR1429 PROTEIN"/>
    <property type="match status" value="1"/>
</dbReference>
<dbReference type="RefSeq" id="WP_016642068.1">
    <property type="nucleotide sequence ID" value="NZ_AOPZ01000189.1"/>
</dbReference>
<comment type="caution">
    <text evidence="4">The sequence shown here is derived from an EMBL/GenBank/DDBJ whole genome shotgun (WGS) entry which is preliminary data.</text>
</comment>
<dbReference type="AlphaFoldDB" id="S4ANJ5"/>
<feature type="compositionally biased region" description="Gly residues" evidence="2">
    <location>
        <begin position="1"/>
        <end position="11"/>
    </location>
</feature>
<gene>
    <name evidence="4" type="ORF">STRAU_3941</name>
</gene>
<name>S4ANJ5_9ACTN</name>
<evidence type="ECO:0000313" key="4">
    <source>
        <dbReference type="EMBL" id="EPH43012.1"/>
    </source>
</evidence>
<feature type="domain" description="SWIM-type" evidence="3">
    <location>
        <begin position="132"/>
        <end position="167"/>
    </location>
</feature>
<keyword evidence="1" id="KW-0863">Zinc-finger</keyword>
<dbReference type="PROSITE" id="PS50966">
    <property type="entry name" value="ZF_SWIM"/>
    <property type="match status" value="1"/>
</dbReference>
<dbReference type="Pfam" id="PF04434">
    <property type="entry name" value="SWIM"/>
    <property type="match status" value="1"/>
</dbReference>
<sequence>MSPGLRSGGGRPRTFPPLPPRTDPHAPFASSWWGNAWIAALEDSALDPARLARGRAYAREGHVDTITVEPGRIVAYVHGSRPRPYRAELRMRTLTPDDWDRLLDAATADPAHLTALLTRDMPHALAATADHTGVPLLPGRGDLVPSCTCPDRGHPCKHAAALTYQTARILDADPFVLLLVRGGEETHVLEELARRNARAAAGEAERAPARPAPATAPTPPSSPALPSSPAPPPSFPSIPAREALATDYRPPLPPPLPAPPYPGEPPLLPALPGAPDATALEFLATDAVARAHAYLKWGAPAFVAPDPWHDAVRLAASHPGLTGRRTFSRQFAALADSVGRTPTDLSRAAAAWRQGGEEGLAVLESPWDPPAGPFDRARGALAAADLPRMTIHHNHLTDPTGTLQLRYGHDGRWYPYRGETHGGRTDWWPEGPPDEDPVGACTGLLGS</sequence>
<dbReference type="PANTHER" id="PTHR38133:SF1">
    <property type="entry name" value="SLR1429 PROTEIN"/>
    <property type="match status" value="1"/>
</dbReference>
<feature type="compositionally biased region" description="Pro residues" evidence="2">
    <location>
        <begin position="210"/>
        <end position="236"/>
    </location>
</feature>